<dbReference type="AlphaFoldDB" id="A0A919VF21"/>
<accession>A0A919VF21</accession>
<comment type="caution">
    <text evidence="1">The sequence shown here is derived from an EMBL/GenBank/DDBJ whole genome shotgun (WGS) entry which is preliminary data.</text>
</comment>
<name>A0A919VF21_9CLOT</name>
<evidence type="ECO:0008006" key="3">
    <source>
        <dbReference type="Google" id="ProtNLM"/>
    </source>
</evidence>
<dbReference type="EMBL" id="BOPZ01000003">
    <property type="protein sequence ID" value="GIM27975.1"/>
    <property type="molecule type" value="Genomic_DNA"/>
</dbReference>
<dbReference type="Proteomes" id="UP000679179">
    <property type="component" value="Unassembled WGS sequence"/>
</dbReference>
<organism evidence="1 2">
    <name type="scientific">Clostridium polyendosporum</name>
    <dbReference type="NCBI Taxonomy" id="69208"/>
    <lineage>
        <taxon>Bacteria</taxon>
        <taxon>Bacillati</taxon>
        <taxon>Bacillota</taxon>
        <taxon>Clostridia</taxon>
        <taxon>Eubacteriales</taxon>
        <taxon>Clostridiaceae</taxon>
        <taxon>Clostridium</taxon>
    </lineage>
</organism>
<gene>
    <name evidence="1" type="ORF">CPJCM30710_06410</name>
</gene>
<evidence type="ECO:0000313" key="2">
    <source>
        <dbReference type="Proteomes" id="UP000679179"/>
    </source>
</evidence>
<proteinExistence type="predicted"/>
<dbReference type="Pfam" id="PF02325">
    <property type="entry name" value="CCB3_YggT"/>
    <property type="match status" value="1"/>
</dbReference>
<keyword evidence="2" id="KW-1185">Reference proteome</keyword>
<dbReference type="InterPro" id="IPR003425">
    <property type="entry name" value="CCB3/YggT"/>
</dbReference>
<protein>
    <recommendedName>
        <fullName evidence="3">YggT family protein</fullName>
    </recommendedName>
</protein>
<dbReference type="GO" id="GO:0016020">
    <property type="term" value="C:membrane"/>
    <property type="evidence" value="ECO:0007669"/>
    <property type="project" value="InterPro"/>
</dbReference>
<reference evidence="1" key="1">
    <citation type="submission" date="2021-03" db="EMBL/GenBank/DDBJ databases">
        <title>Taxonomic study of Clostridium polyendosporum from meadow-gley soil under rice.</title>
        <authorList>
            <person name="Kobayashi H."/>
            <person name="Tanizawa Y."/>
            <person name="Yagura M."/>
        </authorList>
    </citation>
    <scope>NUCLEOTIDE SEQUENCE</scope>
    <source>
        <strain evidence="1">JCM 30710</strain>
    </source>
</reference>
<sequence length="64" mass="7407">MILALVFMSKPNKVLYFIRLITEPILSPFKKIQQKLIPNVPVDFSPFFALVTLNIVEKLIYSIL</sequence>
<evidence type="ECO:0000313" key="1">
    <source>
        <dbReference type="EMBL" id="GIM27975.1"/>
    </source>
</evidence>